<evidence type="ECO:0000256" key="1">
    <source>
        <dbReference type="ARBA" id="ARBA00004191"/>
    </source>
</evidence>
<name>A0A9W6R0T2_9PSEU</name>
<dbReference type="Gene3D" id="3.50.7.10">
    <property type="entry name" value="GroEL"/>
    <property type="match status" value="1"/>
</dbReference>
<comment type="function">
    <text evidence="9 11">Together with its co-chaperonin GroES, plays an essential role in assisting protein folding. The GroEL-GroES system forms a nano-cage that allows encapsulation of the non-native substrate proteins and provides a physical environment optimized to promote and accelerate protein folding.</text>
</comment>
<dbReference type="GO" id="GO:0042603">
    <property type="term" value="C:capsule"/>
    <property type="evidence" value="ECO:0007669"/>
    <property type="project" value="UniProtKB-SubCell"/>
</dbReference>
<dbReference type="NCBIfam" id="NF009487">
    <property type="entry name" value="PRK12849.1"/>
    <property type="match status" value="1"/>
</dbReference>
<feature type="binding site" evidence="9">
    <location>
        <position position="508"/>
    </location>
    <ligand>
        <name>ATP</name>
        <dbReference type="ChEBI" id="CHEBI:30616"/>
    </ligand>
</feature>
<dbReference type="SUPFAM" id="SSF52029">
    <property type="entry name" value="GroEL apical domain-like"/>
    <property type="match status" value="1"/>
</dbReference>
<evidence type="ECO:0000256" key="8">
    <source>
        <dbReference type="ARBA" id="ARBA00025702"/>
    </source>
</evidence>
<dbReference type="GO" id="GO:0005737">
    <property type="term" value="C:cytoplasm"/>
    <property type="evidence" value="ECO:0007669"/>
    <property type="project" value="UniProtKB-SubCell"/>
</dbReference>
<feature type="binding site" evidence="9">
    <location>
        <position position="428"/>
    </location>
    <ligand>
        <name>ATP</name>
        <dbReference type="ChEBI" id="CHEBI:30616"/>
    </ligand>
</feature>
<gene>
    <name evidence="12" type="primary">groE</name>
    <name evidence="9" type="synonym">groEL</name>
    <name evidence="9" type="synonym">groL</name>
    <name evidence="12" type="ORF">Atai01_21210</name>
</gene>
<dbReference type="CDD" id="cd03344">
    <property type="entry name" value="GroEL"/>
    <property type="match status" value="1"/>
</dbReference>
<dbReference type="PROSITE" id="PS00296">
    <property type="entry name" value="CHAPERONINS_CPN60"/>
    <property type="match status" value="1"/>
</dbReference>
<comment type="similarity">
    <text evidence="3 9 10">Belongs to the chaperonin (HSP60) family.</text>
</comment>
<dbReference type="GO" id="GO:0042026">
    <property type="term" value="P:protein refolding"/>
    <property type="evidence" value="ECO:0007669"/>
    <property type="project" value="UniProtKB-UniRule"/>
</dbReference>
<dbReference type="InterPro" id="IPR027413">
    <property type="entry name" value="GROEL-like_equatorial_sf"/>
</dbReference>
<dbReference type="Pfam" id="PF00118">
    <property type="entry name" value="Cpn60_TCP1"/>
    <property type="match status" value="1"/>
</dbReference>
<dbReference type="EMBL" id="BSTI01000004">
    <property type="protein sequence ID" value="GLY65502.1"/>
    <property type="molecule type" value="Genomic_DNA"/>
</dbReference>
<dbReference type="SUPFAM" id="SSF54849">
    <property type="entry name" value="GroEL-intermediate domain like"/>
    <property type="match status" value="1"/>
</dbReference>
<accession>A0A9W6R0T2</accession>
<protein>
    <recommendedName>
        <fullName evidence="9">Chaperonin GroEL</fullName>
        <ecNumber evidence="9">5.6.1.7</ecNumber>
    </recommendedName>
    <alternativeName>
        <fullName evidence="9">60 kDa chaperonin</fullName>
    </alternativeName>
    <alternativeName>
        <fullName evidence="9">Chaperonin-60</fullName>
        <shortName evidence="9">Cpn60</shortName>
    </alternativeName>
</protein>
<comment type="caution">
    <text evidence="9">Lacks conserved residue(s) required for the propagation of feature annotation.</text>
</comment>
<evidence type="ECO:0000256" key="11">
    <source>
        <dbReference type="RuleBase" id="RU000419"/>
    </source>
</evidence>
<dbReference type="InterPro" id="IPR027409">
    <property type="entry name" value="GroEL-like_apical_dom_sf"/>
</dbReference>
<dbReference type="PRINTS" id="PR00298">
    <property type="entry name" value="CHAPERONIN60"/>
</dbReference>
<comment type="subunit">
    <text evidence="9 11">Forms a cylinder of 14 subunits composed of two heptameric rings stacked back-to-back. Interacts with the co-chaperonin GroES.</text>
</comment>
<dbReference type="NCBIfam" id="NF000592">
    <property type="entry name" value="PRK00013.1"/>
    <property type="match status" value="1"/>
</dbReference>
<dbReference type="Proteomes" id="UP001165136">
    <property type="component" value="Unassembled WGS sequence"/>
</dbReference>
<feature type="binding site" evidence="9">
    <location>
        <begin position="44"/>
        <end position="47"/>
    </location>
    <ligand>
        <name>ATP</name>
        <dbReference type="ChEBI" id="CHEBI:30616"/>
    </ligand>
</feature>
<dbReference type="PANTHER" id="PTHR45633">
    <property type="entry name" value="60 KDA HEAT SHOCK PROTEIN, MITOCHONDRIAL"/>
    <property type="match status" value="1"/>
</dbReference>
<dbReference type="Gene3D" id="1.10.560.10">
    <property type="entry name" value="GroEL-like equatorial domain"/>
    <property type="match status" value="1"/>
</dbReference>
<comment type="subcellular location">
    <subcellularLocation>
        <location evidence="2">Cell surface</location>
    </subcellularLocation>
    <subcellularLocation>
        <location evidence="9">Cytoplasm</location>
    </subcellularLocation>
    <subcellularLocation>
        <location evidence="8">Secreted</location>
        <location evidence="8">Capsule</location>
    </subcellularLocation>
    <subcellularLocation>
        <location evidence="1">Secreted</location>
        <location evidence="1">Cell wall</location>
    </subcellularLocation>
</comment>
<keyword evidence="4 9" id="KW-0547">Nucleotide-binding</keyword>
<evidence type="ECO:0000256" key="5">
    <source>
        <dbReference type="ARBA" id="ARBA00022840"/>
    </source>
</evidence>
<evidence type="ECO:0000313" key="13">
    <source>
        <dbReference type="Proteomes" id="UP001165136"/>
    </source>
</evidence>
<evidence type="ECO:0000256" key="9">
    <source>
        <dbReference type="HAMAP-Rule" id="MF_00600"/>
    </source>
</evidence>
<evidence type="ECO:0000256" key="3">
    <source>
        <dbReference type="ARBA" id="ARBA00006607"/>
    </source>
</evidence>
<evidence type="ECO:0000256" key="4">
    <source>
        <dbReference type="ARBA" id="ARBA00022741"/>
    </source>
</evidence>
<dbReference type="FunFam" id="3.50.7.10:FF:000001">
    <property type="entry name" value="60 kDa chaperonin"/>
    <property type="match status" value="1"/>
</dbReference>
<keyword evidence="13" id="KW-1185">Reference proteome</keyword>
<dbReference type="SUPFAM" id="SSF48592">
    <property type="entry name" value="GroEL equatorial domain-like"/>
    <property type="match status" value="1"/>
</dbReference>
<feature type="binding site" evidence="9">
    <location>
        <begin position="101"/>
        <end position="105"/>
    </location>
    <ligand>
        <name>ATP</name>
        <dbReference type="ChEBI" id="CHEBI:30616"/>
    </ligand>
</feature>
<dbReference type="GO" id="GO:0140662">
    <property type="term" value="F:ATP-dependent protein folding chaperone"/>
    <property type="evidence" value="ECO:0007669"/>
    <property type="project" value="InterPro"/>
</dbReference>
<dbReference type="NCBIfam" id="NF009489">
    <property type="entry name" value="PRK12851.1"/>
    <property type="match status" value="1"/>
</dbReference>
<dbReference type="GO" id="GO:0005524">
    <property type="term" value="F:ATP binding"/>
    <property type="evidence" value="ECO:0007669"/>
    <property type="project" value="UniProtKB-UniRule"/>
</dbReference>
<comment type="caution">
    <text evidence="12">The sequence shown here is derived from an EMBL/GenBank/DDBJ whole genome shotgun (WGS) entry which is preliminary data.</text>
</comment>
<organism evidence="12 13">
    <name type="scientific">Amycolatopsis taiwanensis</name>
    <dbReference type="NCBI Taxonomy" id="342230"/>
    <lineage>
        <taxon>Bacteria</taxon>
        <taxon>Bacillati</taxon>
        <taxon>Actinomycetota</taxon>
        <taxon>Actinomycetes</taxon>
        <taxon>Pseudonocardiales</taxon>
        <taxon>Pseudonocardiaceae</taxon>
        <taxon>Amycolatopsis</taxon>
    </lineage>
</organism>
<dbReference type="EC" id="5.6.1.7" evidence="9"/>
<dbReference type="NCBIfam" id="TIGR02348">
    <property type="entry name" value="GroEL"/>
    <property type="match status" value="1"/>
</dbReference>
<sequence length="555" mass="58699">MPATSKPVQGEDNTEMAKLIAFDEDARRGLERGLNTLAEAVKVTLGPRGRNVVLEKKWGAPTITNDGVSIAKEIELEDPWEKIGAELVKEVAKKTDDVAGDGTTTATVLAQALVREGLRNVAAGADPISLKRGIETAVEAVVEQLHKAAKEVETKEQIAATASISAADRTIGELIAEALDKVGKEGVVTVEESNTFGLELELTEGMRFDKGYLAPHFITDTERMEAVLDEPYLLFTDGKISSAKDLLPVLEKVMQTGRPLAVIAEDTDAEALATLIVNKLKGTFKSVAVKAPGFGDRRKAMLQDMAILTGGTVISDEVGLRLENADISLLGKARKVVVTRDETTIVEGAGDAEQIQGRVNQIRAEIENSDSDYDREKLQERLAKLAGGVAVIKAGAATEVELKERKHRIEDAVRNAKAAVEEGIVAGGGVALLQAAQIAFDSLKLTGDEATGANIVKVAVEAPLKQIAVNAGLEGGVVVEKVKTLPAGHGLNAATGEYCRLLDADIIDPTKVTRSALQNAASIAALFLTTEAVVTDKPEKDKALAGAPDPAGMDF</sequence>
<dbReference type="InterPro" id="IPR002423">
    <property type="entry name" value="Cpn60/GroEL/TCP-1"/>
</dbReference>
<evidence type="ECO:0000256" key="7">
    <source>
        <dbReference type="ARBA" id="ARBA00023235"/>
    </source>
</evidence>
<keyword evidence="6 9" id="KW-0143">Chaperone</keyword>
<feature type="binding site" evidence="9">
    <location>
        <begin position="492"/>
        <end position="494"/>
    </location>
    <ligand>
        <name>ATP</name>
        <dbReference type="ChEBI" id="CHEBI:30616"/>
    </ligand>
</feature>
<keyword evidence="7 9" id="KW-0413">Isomerase</keyword>
<proteinExistence type="inferred from homology"/>
<keyword evidence="5 9" id="KW-0067">ATP-binding</keyword>
<dbReference type="InterPro" id="IPR027410">
    <property type="entry name" value="TCP-1-like_intermed_sf"/>
</dbReference>
<evidence type="ECO:0000256" key="10">
    <source>
        <dbReference type="RuleBase" id="RU000418"/>
    </source>
</evidence>
<evidence type="ECO:0000256" key="6">
    <source>
        <dbReference type="ARBA" id="ARBA00023186"/>
    </source>
</evidence>
<dbReference type="GO" id="GO:0009986">
    <property type="term" value="C:cell surface"/>
    <property type="evidence" value="ECO:0007669"/>
    <property type="project" value="UniProtKB-SubCell"/>
</dbReference>
<dbReference type="InterPro" id="IPR001844">
    <property type="entry name" value="Cpn60/GroEL"/>
</dbReference>
<dbReference type="NCBIfam" id="NF009488">
    <property type="entry name" value="PRK12850.1"/>
    <property type="match status" value="1"/>
</dbReference>
<dbReference type="Gene3D" id="3.30.260.10">
    <property type="entry name" value="TCP-1-like chaperonin intermediate domain"/>
    <property type="match status" value="1"/>
</dbReference>
<dbReference type="GO" id="GO:0016853">
    <property type="term" value="F:isomerase activity"/>
    <property type="evidence" value="ECO:0007669"/>
    <property type="project" value="UniProtKB-KW"/>
</dbReference>
<dbReference type="AlphaFoldDB" id="A0A9W6R0T2"/>
<dbReference type="GO" id="GO:0051082">
    <property type="term" value="F:unfolded protein binding"/>
    <property type="evidence" value="ECO:0007669"/>
    <property type="project" value="UniProtKB-UniRule"/>
</dbReference>
<reference evidence="12" key="1">
    <citation type="submission" date="2023-03" db="EMBL/GenBank/DDBJ databases">
        <title>Amycolatopsis taiwanensis NBRC 103393.</title>
        <authorList>
            <person name="Ichikawa N."/>
            <person name="Sato H."/>
            <person name="Tonouchi N."/>
        </authorList>
    </citation>
    <scope>NUCLEOTIDE SEQUENCE</scope>
    <source>
        <strain evidence="12">NBRC 103393</strain>
    </source>
</reference>
<keyword evidence="9" id="KW-0963">Cytoplasm</keyword>
<dbReference type="GO" id="GO:0009408">
    <property type="term" value="P:response to heat"/>
    <property type="evidence" value="ECO:0007669"/>
    <property type="project" value="UniProtKB-ARBA"/>
</dbReference>
<evidence type="ECO:0000256" key="2">
    <source>
        <dbReference type="ARBA" id="ARBA00004241"/>
    </source>
</evidence>
<evidence type="ECO:0000313" key="12">
    <source>
        <dbReference type="EMBL" id="GLY65502.1"/>
    </source>
</evidence>
<dbReference type="InterPro" id="IPR018370">
    <property type="entry name" value="Chaperonin_Cpn60_CS"/>
</dbReference>
<dbReference type="HAMAP" id="MF_00600">
    <property type="entry name" value="CH60"/>
    <property type="match status" value="1"/>
</dbReference>